<evidence type="ECO:0000313" key="1">
    <source>
        <dbReference type="EMBL" id="EEB26103.1"/>
    </source>
</evidence>
<proteinExistence type="predicted"/>
<dbReference type="EMBL" id="ABWZ01000028">
    <property type="protein sequence ID" value="EEB26103.1"/>
    <property type="molecule type" value="Genomic_DNA"/>
</dbReference>
<reference evidence="1 2" key="1">
    <citation type="submission" date="2008-10" db="EMBL/GenBank/DDBJ databases">
        <title>Draft genome sequence of Bacteroides dorei (DSM 17855).</title>
        <authorList>
            <person name="Sudarsanam P."/>
            <person name="Ley R."/>
            <person name="Guruge J."/>
            <person name="Turnbaugh P.J."/>
            <person name="Mahowald M."/>
            <person name="Liep D."/>
            <person name="Gordon J."/>
        </authorList>
    </citation>
    <scope>NUCLEOTIDE SEQUENCE [LARGE SCALE GENOMIC DNA]</scope>
    <source>
        <strain evidence="1 2">DSM 17855</strain>
    </source>
</reference>
<evidence type="ECO:0000313" key="2">
    <source>
        <dbReference type="Proteomes" id="UP000004849"/>
    </source>
</evidence>
<organism evidence="1 2">
    <name type="scientific">Phocaeicola dorei DSM 17855</name>
    <dbReference type="NCBI Taxonomy" id="483217"/>
    <lineage>
        <taxon>Bacteria</taxon>
        <taxon>Pseudomonadati</taxon>
        <taxon>Bacteroidota</taxon>
        <taxon>Bacteroidia</taxon>
        <taxon>Bacteroidales</taxon>
        <taxon>Bacteroidaceae</taxon>
        <taxon>Phocaeicola</taxon>
    </lineage>
</organism>
<dbReference type="Proteomes" id="UP000004849">
    <property type="component" value="Unassembled WGS sequence"/>
</dbReference>
<gene>
    <name evidence="1" type="ORF">BACDOR_01424</name>
</gene>
<dbReference type="HOGENOM" id="CLU_2931496_0_0_10"/>
<sequence length="60" mass="6719">MGAFCQQSLDDVDVHFVAVLTNRIIAIDVPMTVDEIIHIAAVPFAIHNHILEIKFSRFGE</sequence>
<reference evidence="1 2" key="2">
    <citation type="submission" date="2008-10" db="EMBL/GenBank/DDBJ databases">
        <authorList>
            <person name="Fulton L."/>
            <person name="Clifton S."/>
            <person name="Fulton B."/>
            <person name="Xu J."/>
            <person name="Minx P."/>
            <person name="Pepin K.H."/>
            <person name="Johnson M."/>
            <person name="Thiruvilangam P."/>
            <person name="Bhonagiri V."/>
            <person name="Nash W.E."/>
            <person name="Mardis E.R."/>
            <person name="Wilson R.K."/>
        </authorList>
    </citation>
    <scope>NUCLEOTIDE SEQUENCE [LARGE SCALE GENOMIC DNA]</scope>
    <source>
        <strain evidence="1 2">DSM 17855</strain>
    </source>
</reference>
<dbReference type="AlphaFoldDB" id="B6VVW6"/>
<name>B6VVW6_9BACT</name>
<protein>
    <submittedName>
        <fullName evidence="1">Uncharacterized protein</fullName>
    </submittedName>
</protein>
<accession>B6VVW6</accession>